<name>A0A8X8ASC5_BRACI</name>
<dbReference type="AlphaFoldDB" id="A0A8X8ASC5"/>
<feature type="region of interest" description="Disordered" evidence="1">
    <location>
        <begin position="1"/>
        <end position="45"/>
    </location>
</feature>
<evidence type="ECO:0000313" key="3">
    <source>
        <dbReference type="Proteomes" id="UP000886595"/>
    </source>
</evidence>
<dbReference type="OrthoDB" id="1104139at2759"/>
<dbReference type="Gene3D" id="3.10.450.10">
    <property type="match status" value="1"/>
</dbReference>
<proteinExistence type="predicted"/>
<feature type="compositionally biased region" description="Acidic residues" evidence="1">
    <location>
        <begin position="35"/>
        <end position="45"/>
    </location>
</feature>
<dbReference type="PANTHER" id="PTHR31228:SF31">
    <property type="entry name" value="CYSTATIN DOMAIN-CONTAINING PROTEIN"/>
    <property type="match status" value="1"/>
</dbReference>
<evidence type="ECO:0000256" key="1">
    <source>
        <dbReference type="SAM" id="MobiDB-lite"/>
    </source>
</evidence>
<organism evidence="2 3">
    <name type="scientific">Brassica carinata</name>
    <name type="common">Ethiopian mustard</name>
    <name type="synonym">Abyssinian cabbage</name>
    <dbReference type="NCBI Taxonomy" id="52824"/>
    <lineage>
        <taxon>Eukaryota</taxon>
        <taxon>Viridiplantae</taxon>
        <taxon>Streptophyta</taxon>
        <taxon>Embryophyta</taxon>
        <taxon>Tracheophyta</taxon>
        <taxon>Spermatophyta</taxon>
        <taxon>Magnoliopsida</taxon>
        <taxon>eudicotyledons</taxon>
        <taxon>Gunneridae</taxon>
        <taxon>Pentapetalae</taxon>
        <taxon>rosids</taxon>
        <taxon>malvids</taxon>
        <taxon>Brassicales</taxon>
        <taxon>Brassicaceae</taxon>
        <taxon>Brassiceae</taxon>
        <taxon>Brassica</taxon>
    </lineage>
</organism>
<dbReference type="InterPro" id="IPR046350">
    <property type="entry name" value="Cystatin_sf"/>
</dbReference>
<protein>
    <recommendedName>
        <fullName evidence="4">Cystatin domain-containing protein</fullName>
    </recommendedName>
</protein>
<sequence>MERSDPATERSDPPSPKRQKTEEEITCYNGRPEDSDFDSEELSDEEMELFDQELDRSGGGYEIDFKKFRYCFGWRPFVLDDISFFSDPETNRHFIAKLAKLALDQHNQEKGTSLELGKILIANFHPSCAMTFYLSFEINDPSDNQTKPYRAVVRYLPGDIEVVSCNPK</sequence>
<gene>
    <name evidence="2" type="ORF">Bca52824_021735</name>
</gene>
<dbReference type="PANTHER" id="PTHR31228">
    <property type="entry name" value="CYSTATIN/MONELLIN SUPERFAMILY PROTEIN"/>
    <property type="match status" value="1"/>
</dbReference>
<dbReference type="SUPFAM" id="SSF54403">
    <property type="entry name" value="Cystatin/monellin"/>
    <property type="match status" value="1"/>
</dbReference>
<dbReference type="Proteomes" id="UP000886595">
    <property type="component" value="Unassembled WGS sequence"/>
</dbReference>
<evidence type="ECO:0000313" key="2">
    <source>
        <dbReference type="EMBL" id="KAG2310178.1"/>
    </source>
</evidence>
<accession>A0A8X8ASC5</accession>
<dbReference type="EMBL" id="JAAMPC010000005">
    <property type="protein sequence ID" value="KAG2310178.1"/>
    <property type="molecule type" value="Genomic_DNA"/>
</dbReference>
<comment type="caution">
    <text evidence="2">The sequence shown here is derived from an EMBL/GenBank/DDBJ whole genome shotgun (WGS) entry which is preliminary data.</text>
</comment>
<evidence type="ECO:0008006" key="4">
    <source>
        <dbReference type="Google" id="ProtNLM"/>
    </source>
</evidence>
<feature type="compositionally biased region" description="Basic and acidic residues" evidence="1">
    <location>
        <begin position="1"/>
        <end position="12"/>
    </location>
</feature>
<dbReference type="InterPro" id="IPR006525">
    <property type="entry name" value="Cystatin-related_pln"/>
</dbReference>
<keyword evidence="3" id="KW-1185">Reference proteome</keyword>
<reference evidence="2 3" key="1">
    <citation type="submission" date="2020-02" db="EMBL/GenBank/DDBJ databases">
        <authorList>
            <person name="Ma Q."/>
            <person name="Huang Y."/>
            <person name="Song X."/>
            <person name="Pei D."/>
        </authorList>
    </citation>
    <scope>NUCLEOTIDE SEQUENCE [LARGE SCALE GENOMIC DNA]</scope>
    <source>
        <strain evidence="2">Sxm20200214</strain>
        <tissue evidence="2">Leaf</tissue>
    </source>
</reference>
<dbReference type="NCBIfam" id="TIGR01638">
    <property type="entry name" value="Atha_cystat_rel"/>
    <property type="match status" value="1"/>
</dbReference>